<keyword evidence="3" id="KW-1185">Reference proteome</keyword>
<name>A0A917EVR1_HALAA</name>
<organism evidence="2 3">
    <name type="scientific">Halobacillus andaensis</name>
    <dbReference type="NCBI Taxonomy" id="1176239"/>
    <lineage>
        <taxon>Bacteria</taxon>
        <taxon>Bacillati</taxon>
        <taxon>Bacillota</taxon>
        <taxon>Bacilli</taxon>
        <taxon>Bacillales</taxon>
        <taxon>Bacillaceae</taxon>
        <taxon>Halobacillus</taxon>
    </lineage>
</organism>
<reference evidence="2" key="2">
    <citation type="submission" date="2020-09" db="EMBL/GenBank/DDBJ databases">
        <authorList>
            <person name="Sun Q."/>
            <person name="Zhou Y."/>
        </authorList>
    </citation>
    <scope>NUCLEOTIDE SEQUENCE</scope>
    <source>
        <strain evidence="2">CGMCC 1.12153</strain>
    </source>
</reference>
<dbReference type="Pfam" id="PF17247">
    <property type="entry name" value="DUF5316"/>
    <property type="match status" value="1"/>
</dbReference>
<protein>
    <recommendedName>
        <fullName evidence="4">DUF5316 domain-containing protein</fullName>
    </recommendedName>
</protein>
<dbReference type="Proteomes" id="UP000660110">
    <property type="component" value="Unassembled WGS sequence"/>
</dbReference>
<dbReference type="EMBL" id="BMEL01000002">
    <property type="protein sequence ID" value="GGF21411.1"/>
    <property type="molecule type" value="Genomic_DNA"/>
</dbReference>
<reference evidence="2" key="1">
    <citation type="journal article" date="2014" name="Int. J. Syst. Evol. Microbiol.">
        <title>Complete genome sequence of Corynebacterium casei LMG S-19264T (=DSM 44701T), isolated from a smear-ripened cheese.</title>
        <authorList>
            <consortium name="US DOE Joint Genome Institute (JGI-PGF)"/>
            <person name="Walter F."/>
            <person name="Albersmeier A."/>
            <person name="Kalinowski J."/>
            <person name="Ruckert C."/>
        </authorList>
    </citation>
    <scope>NUCLEOTIDE SEQUENCE</scope>
    <source>
        <strain evidence="2">CGMCC 1.12153</strain>
    </source>
</reference>
<evidence type="ECO:0000313" key="2">
    <source>
        <dbReference type="EMBL" id="GGF21411.1"/>
    </source>
</evidence>
<comment type="caution">
    <text evidence="2">The sequence shown here is derived from an EMBL/GenBank/DDBJ whole genome shotgun (WGS) entry which is preliminary data.</text>
</comment>
<gene>
    <name evidence="2" type="ORF">GCM10010954_20300</name>
</gene>
<feature type="transmembrane region" description="Helical" evidence="1">
    <location>
        <begin position="28"/>
        <end position="53"/>
    </location>
</feature>
<evidence type="ECO:0008006" key="4">
    <source>
        <dbReference type="Google" id="ProtNLM"/>
    </source>
</evidence>
<dbReference type="InterPro" id="IPR035167">
    <property type="entry name" value="DUF5316"/>
</dbReference>
<evidence type="ECO:0000256" key="1">
    <source>
        <dbReference type="SAM" id="Phobius"/>
    </source>
</evidence>
<accession>A0A917EVR1</accession>
<feature type="transmembrane region" description="Helical" evidence="1">
    <location>
        <begin position="74"/>
        <end position="98"/>
    </location>
</feature>
<proteinExistence type="predicted"/>
<sequence length="100" mass="11237">MLKYAAIGVLMLFGASVAWWGMGEWHLFLRITAFIALVPLLLAGVLTGAFISGDQNRANFYSESKRDRAFKSRWSKRLVCVSAPSALFLIALFIEYFVTK</sequence>
<evidence type="ECO:0000313" key="3">
    <source>
        <dbReference type="Proteomes" id="UP000660110"/>
    </source>
</evidence>
<keyword evidence="1" id="KW-0812">Transmembrane</keyword>
<dbReference type="RefSeq" id="WP_188377369.1">
    <property type="nucleotide sequence ID" value="NZ_BMEL01000002.1"/>
</dbReference>
<keyword evidence="1" id="KW-1133">Transmembrane helix</keyword>
<keyword evidence="1" id="KW-0472">Membrane</keyword>
<dbReference type="AlphaFoldDB" id="A0A917EVR1"/>